<gene>
    <name evidence="12" type="ORF">UN63_12225</name>
</gene>
<proteinExistence type="inferred from homology"/>
<dbReference type="Proteomes" id="UP000242231">
    <property type="component" value="Unassembled WGS sequence"/>
</dbReference>
<dbReference type="Pfam" id="PF08388">
    <property type="entry name" value="GIIM"/>
    <property type="match status" value="1"/>
</dbReference>
<evidence type="ECO:0000256" key="8">
    <source>
        <dbReference type="ARBA" id="ARBA00034120"/>
    </source>
</evidence>
<keyword evidence="7" id="KW-0051">Antiviral defense</keyword>
<evidence type="ECO:0000256" key="5">
    <source>
        <dbReference type="ARBA" id="ARBA00022842"/>
    </source>
</evidence>
<evidence type="ECO:0000259" key="11">
    <source>
        <dbReference type="PROSITE" id="PS50878"/>
    </source>
</evidence>
<evidence type="ECO:0000256" key="7">
    <source>
        <dbReference type="ARBA" id="ARBA00023118"/>
    </source>
</evidence>
<keyword evidence="13" id="KW-1185">Reference proteome</keyword>
<organism evidence="12 13">
    <name type="scientific">Oceanisphaera arctica</name>
    <dbReference type="NCBI Taxonomy" id="641510"/>
    <lineage>
        <taxon>Bacteria</taxon>
        <taxon>Pseudomonadati</taxon>
        <taxon>Pseudomonadota</taxon>
        <taxon>Gammaproteobacteria</taxon>
        <taxon>Aeromonadales</taxon>
        <taxon>Aeromonadaceae</taxon>
        <taxon>Oceanisphaera</taxon>
    </lineage>
</organism>
<dbReference type="InterPro" id="IPR013597">
    <property type="entry name" value="Mat_intron_G2"/>
</dbReference>
<comment type="caution">
    <text evidence="12">The sequence shown here is derived from an EMBL/GenBank/DDBJ whole genome shotgun (WGS) entry which is preliminary data.</text>
</comment>
<evidence type="ECO:0000256" key="4">
    <source>
        <dbReference type="ARBA" id="ARBA00022723"/>
    </source>
</evidence>
<evidence type="ECO:0000313" key="13">
    <source>
        <dbReference type="Proteomes" id="UP000242231"/>
    </source>
</evidence>
<comment type="catalytic activity">
    <reaction evidence="9">
        <text>DNA(n) + a 2'-deoxyribonucleoside 5'-triphosphate = DNA(n+1) + diphosphate</text>
        <dbReference type="Rhea" id="RHEA:22508"/>
        <dbReference type="Rhea" id="RHEA-COMP:17339"/>
        <dbReference type="Rhea" id="RHEA-COMP:17340"/>
        <dbReference type="ChEBI" id="CHEBI:33019"/>
        <dbReference type="ChEBI" id="CHEBI:61560"/>
        <dbReference type="ChEBI" id="CHEBI:173112"/>
        <dbReference type="EC" id="2.7.7.49"/>
    </reaction>
</comment>
<dbReference type="PRINTS" id="PR00866">
    <property type="entry name" value="RNADNAPOLMS"/>
</dbReference>
<dbReference type="PROSITE" id="PS50878">
    <property type="entry name" value="RT_POL"/>
    <property type="match status" value="1"/>
</dbReference>
<feature type="region of interest" description="Disordered" evidence="10">
    <location>
        <begin position="1"/>
        <end position="25"/>
    </location>
</feature>
<dbReference type="GO" id="GO:0046872">
    <property type="term" value="F:metal ion binding"/>
    <property type="evidence" value="ECO:0007669"/>
    <property type="project" value="UniProtKB-KW"/>
</dbReference>
<keyword evidence="5" id="KW-0460">Magnesium</keyword>
<dbReference type="Pfam" id="PF00078">
    <property type="entry name" value="RVT_1"/>
    <property type="match status" value="1"/>
</dbReference>
<evidence type="ECO:0000256" key="2">
    <source>
        <dbReference type="ARBA" id="ARBA00022679"/>
    </source>
</evidence>
<dbReference type="AlphaFoldDB" id="A0A2P5TK91"/>
<dbReference type="InterPro" id="IPR030931">
    <property type="entry name" value="Group_II_RT_mat"/>
</dbReference>
<dbReference type="InterPro" id="IPR000123">
    <property type="entry name" value="Reverse_transcriptase_msDNA"/>
</dbReference>
<keyword evidence="6 12" id="KW-0695">RNA-directed DNA polymerase</keyword>
<protein>
    <recommendedName>
        <fullName evidence="1">RNA-directed DNA polymerase</fullName>
        <ecNumber evidence="1">2.7.7.49</ecNumber>
    </recommendedName>
</protein>
<dbReference type="PANTHER" id="PTHR34047">
    <property type="entry name" value="NUCLEAR INTRON MATURASE 1, MITOCHONDRIAL-RELATED"/>
    <property type="match status" value="1"/>
</dbReference>
<dbReference type="PANTHER" id="PTHR34047:SF3">
    <property type="entry name" value="BLR2052 PROTEIN"/>
    <property type="match status" value="1"/>
</dbReference>
<evidence type="ECO:0000256" key="3">
    <source>
        <dbReference type="ARBA" id="ARBA00022695"/>
    </source>
</evidence>
<dbReference type="EC" id="2.7.7.49" evidence="1"/>
<evidence type="ECO:0000256" key="6">
    <source>
        <dbReference type="ARBA" id="ARBA00022918"/>
    </source>
</evidence>
<reference evidence="13" key="1">
    <citation type="submission" date="2016-11" db="EMBL/GenBank/DDBJ databases">
        <authorList>
            <person name="Sisinthy S."/>
            <person name="Ara S."/>
            <person name="Gundlapally S.R."/>
        </authorList>
    </citation>
    <scope>NUCLEOTIDE SEQUENCE [LARGE SCALE GENOMIC DNA]</scope>
    <source>
        <strain evidence="13">V1-41</strain>
    </source>
</reference>
<dbReference type="CDD" id="cd01651">
    <property type="entry name" value="RT_G2_intron"/>
    <property type="match status" value="1"/>
</dbReference>
<dbReference type="SUPFAM" id="SSF56672">
    <property type="entry name" value="DNA/RNA polymerases"/>
    <property type="match status" value="1"/>
</dbReference>
<sequence>MSVERRGCVKQPEQASQLSHSGRRKVHAQAKPFAISKWDVYAAFEKVKANRGGAGIDGVTLEDFEKDLKNNLYKIWNRLSSGTYFPPPVKAVNIPKKSGGVRTLGIPTVGDRVAQMVIKERLEQMIEPSFLEDSYGYRPAKSAIQAIGVTRKRCWKYDWVLEFDIKGLFDNIRHDLLMKAVEKHVAIGERTQGQNFSWIIFYIERWLVAPLQQDDGNIIERNQGTPQGGVVSPLLANLFLHYVFDKWMQKQFPDNPWCRYADDGLVHAITKSRAELLHRAIKQRFEDCGLELHPEKTKLVYCKDGRRKGNHPCTSFDFLGYTFRQRRCQRRSDNSLFSSFTPAVSLSAMKAMRRTIRELKVRQKSHYSLEELARWLNPIVQGWISYYGQYRRSALDPVFRHLNKTLVRWARRKFKTLKRHKRRTIGLFDQLSVRCPGLFAHWRFGSARGFA</sequence>
<evidence type="ECO:0000256" key="9">
    <source>
        <dbReference type="ARBA" id="ARBA00048173"/>
    </source>
</evidence>
<dbReference type="RefSeq" id="WP_104487032.1">
    <property type="nucleotide sequence ID" value="NZ_BMYB01000025.1"/>
</dbReference>
<name>A0A2P5TK91_9GAMM</name>
<dbReference type="GO" id="GO:0051607">
    <property type="term" value="P:defense response to virus"/>
    <property type="evidence" value="ECO:0007669"/>
    <property type="project" value="UniProtKB-KW"/>
</dbReference>
<keyword evidence="4" id="KW-0479">Metal-binding</keyword>
<dbReference type="GO" id="GO:0003964">
    <property type="term" value="F:RNA-directed DNA polymerase activity"/>
    <property type="evidence" value="ECO:0007669"/>
    <property type="project" value="UniProtKB-KW"/>
</dbReference>
<keyword evidence="2" id="KW-0808">Transferase</keyword>
<keyword evidence="3" id="KW-0548">Nucleotidyltransferase</keyword>
<accession>A0A2P5TK91</accession>
<feature type="domain" description="Reverse transcriptase" evidence="11">
    <location>
        <begin position="75"/>
        <end position="323"/>
    </location>
</feature>
<dbReference type="OrthoDB" id="5599633at2"/>
<dbReference type="InterPro" id="IPR000477">
    <property type="entry name" value="RT_dom"/>
</dbReference>
<evidence type="ECO:0000313" key="12">
    <source>
        <dbReference type="EMBL" id="PPL15524.1"/>
    </source>
</evidence>
<dbReference type="GO" id="GO:0003723">
    <property type="term" value="F:RNA binding"/>
    <property type="evidence" value="ECO:0007669"/>
    <property type="project" value="InterPro"/>
</dbReference>
<evidence type="ECO:0000256" key="10">
    <source>
        <dbReference type="SAM" id="MobiDB-lite"/>
    </source>
</evidence>
<dbReference type="NCBIfam" id="TIGR04416">
    <property type="entry name" value="group_II_RT_mat"/>
    <property type="match status" value="1"/>
</dbReference>
<evidence type="ECO:0000256" key="1">
    <source>
        <dbReference type="ARBA" id="ARBA00012493"/>
    </source>
</evidence>
<comment type="similarity">
    <text evidence="8">Belongs to the bacterial reverse transcriptase family.</text>
</comment>
<dbReference type="InterPro" id="IPR043502">
    <property type="entry name" value="DNA/RNA_pol_sf"/>
</dbReference>
<dbReference type="InterPro" id="IPR051083">
    <property type="entry name" value="GrpII_Intron_Splice-Mob/Def"/>
</dbReference>
<dbReference type="EMBL" id="MPZM01000030">
    <property type="protein sequence ID" value="PPL15524.1"/>
    <property type="molecule type" value="Genomic_DNA"/>
</dbReference>